<reference evidence="1 2" key="1">
    <citation type="submission" date="2019-01" db="EMBL/GenBank/DDBJ databases">
        <title>Flavobacterium sp. nov.,isolated from freshwater.</title>
        <authorList>
            <person name="Zhang R."/>
            <person name="Du Z.-J."/>
        </authorList>
    </citation>
    <scope>NUCLEOTIDE SEQUENCE [LARGE SCALE GENOMIC DNA]</scope>
    <source>
        <strain evidence="1 2">1E403</strain>
    </source>
</reference>
<protein>
    <recommendedName>
        <fullName evidence="3">Beta-lactamase-related domain-containing protein</fullName>
    </recommendedName>
</protein>
<dbReference type="InterPro" id="IPR012338">
    <property type="entry name" value="Beta-lactam/transpept-like"/>
</dbReference>
<proteinExistence type="predicted"/>
<organism evidence="1 2">
    <name type="scientific">Flavobacterium cerinum</name>
    <dbReference type="NCBI Taxonomy" id="2502784"/>
    <lineage>
        <taxon>Bacteria</taxon>
        <taxon>Pseudomonadati</taxon>
        <taxon>Bacteroidota</taxon>
        <taxon>Flavobacteriia</taxon>
        <taxon>Flavobacteriales</taxon>
        <taxon>Flavobacteriaceae</taxon>
        <taxon>Flavobacterium</taxon>
    </lineage>
</organism>
<dbReference type="EMBL" id="SBII01000003">
    <property type="protein sequence ID" value="RWX01615.1"/>
    <property type="molecule type" value="Genomic_DNA"/>
</dbReference>
<dbReference type="AlphaFoldDB" id="A0A444HCW6"/>
<gene>
    <name evidence="1" type="ORF">EPI11_06605</name>
</gene>
<sequence>MATSKIIDSDFTFSENKSNYGYGVNINEKEPGRYIGHAGRGIGFVSLKIYVPSEKLNIIILKNIYNRDTNIVYHFQKSIRQIIMNSSLIK</sequence>
<evidence type="ECO:0000313" key="1">
    <source>
        <dbReference type="EMBL" id="RWX01615.1"/>
    </source>
</evidence>
<keyword evidence="2" id="KW-1185">Reference proteome</keyword>
<dbReference type="Gene3D" id="3.40.710.10">
    <property type="entry name" value="DD-peptidase/beta-lactamase superfamily"/>
    <property type="match status" value="1"/>
</dbReference>
<dbReference type="RefSeq" id="WP_128389152.1">
    <property type="nucleotide sequence ID" value="NZ_SBII01000003.1"/>
</dbReference>
<name>A0A444HCW6_9FLAO</name>
<comment type="caution">
    <text evidence="1">The sequence shown here is derived from an EMBL/GenBank/DDBJ whole genome shotgun (WGS) entry which is preliminary data.</text>
</comment>
<evidence type="ECO:0008006" key="3">
    <source>
        <dbReference type="Google" id="ProtNLM"/>
    </source>
</evidence>
<dbReference type="OrthoDB" id="9793489at2"/>
<evidence type="ECO:0000313" key="2">
    <source>
        <dbReference type="Proteomes" id="UP000287527"/>
    </source>
</evidence>
<dbReference type="SUPFAM" id="SSF56601">
    <property type="entry name" value="beta-lactamase/transpeptidase-like"/>
    <property type="match status" value="1"/>
</dbReference>
<accession>A0A444HCW6</accession>
<dbReference type="Proteomes" id="UP000287527">
    <property type="component" value="Unassembled WGS sequence"/>
</dbReference>